<dbReference type="NCBIfam" id="TIGR02293">
    <property type="entry name" value="TAS_TIGR02293"/>
    <property type="match status" value="1"/>
</dbReference>
<dbReference type="Pfam" id="PF20432">
    <property type="entry name" value="Xre-like-HTH"/>
    <property type="match status" value="1"/>
</dbReference>
<dbReference type="Pfam" id="PF09722">
    <property type="entry name" value="Xre_MbcA_ParS_C"/>
    <property type="match status" value="1"/>
</dbReference>
<reference evidence="3" key="1">
    <citation type="submission" date="2022-03" db="EMBL/GenBank/DDBJ databases">
        <title>De novo assembled genomes of Belliella spp. (Cyclobacteriaceae) strains.</title>
        <authorList>
            <person name="Szabo A."/>
            <person name="Korponai K."/>
            <person name="Felfoldi T."/>
        </authorList>
    </citation>
    <scope>NUCLEOTIDE SEQUENCE</scope>
    <source>
        <strain evidence="3">DSM 107340</strain>
    </source>
</reference>
<protein>
    <submittedName>
        <fullName evidence="3">DUF2384 domain-containing protein</fullName>
    </submittedName>
</protein>
<dbReference type="RefSeq" id="WP_241274930.1">
    <property type="nucleotide sequence ID" value="NZ_JAKZGS010000007.1"/>
</dbReference>
<dbReference type="InterPro" id="IPR046847">
    <property type="entry name" value="Xre-like_HTH"/>
</dbReference>
<proteinExistence type="predicted"/>
<gene>
    <name evidence="3" type="ORF">MM236_10470</name>
</gene>
<sequence length="140" mass="16045">MGIVSDYVANYGFSGDRLSLRLAKTSRRGLTYEDFEKVMEESPVSEDSWAALIHLSDRTLQRYKKDRKSFEPIQSERILKLAILFKFGEEVFGDLELFRLWLHESCIPLGSQSPLSLLDTTFGIDLVKDELGRIQHGIFA</sequence>
<evidence type="ECO:0000313" key="4">
    <source>
        <dbReference type="Proteomes" id="UP001165488"/>
    </source>
</evidence>
<feature type="domain" description="Antitoxin Xre-like helix-turn-helix" evidence="2">
    <location>
        <begin position="22"/>
        <end position="82"/>
    </location>
</feature>
<evidence type="ECO:0000259" key="1">
    <source>
        <dbReference type="Pfam" id="PF09722"/>
    </source>
</evidence>
<comment type="caution">
    <text evidence="3">The sequence shown here is derived from an EMBL/GenBank/DDBJ whole genome shotgun (WGS) entry which is preliminary data.</text>
</comment>
<accession>A0ABS9UP71</accession>
<evidence type="ECO:0000259" key="2">
    <source>
        <dbReference type="Pfam" id="PF20432"/>
    </source>
</evidence>
<dbReference type="InterPro" id="IPR024467">
    <property type="entry name" value="Xre/MbcA/ParS-like_toxin-bd"/>
</dbReference>
<dbReference type="InterPro" id="IPR011979">
    <property type="entry name" value="Antitox_Xre"/>
</dbReference>
<organism evidence="3 4">
    <name type="scientific">Belliella calami</name>
    <dbReference type="NCBI Taxonomy" id="2923436"/>
    <lineage>
        <taxon>Bacteria</taxon>
        <taxon>Pseudomonadati</taxon>
        <taxon>Bacteroidota</taxon>
        <taxon>Cytophagia</taxon>
        <taxon>Cytophagales</taxon>
        <taxon>Cyclobacteriaceae</taxon>
        <taxon>Belliella</taxon>
    </lineage>
</organism>
<name>A0ABS9UP71_9BACT</name>
<dbReference type="EMBL" id="JAKZGS010000007">
    <property type="protein sequence ID" value="MCH7398416.1"/>
    <property type="molecule type" value="Genomic_DNA"/>
</dbReference>
<keyword evidence="4" id="KW-1185">Reference proteome</keyword>
<feature type="domain" description="Antitoxin Xre/MbcA/ParS-like toxin-binding" evidence="1">
    <location>
        <begin position="88"/>
        <end position="137"/>
    </location>
</feature>
<dbReference type="Proteomes" id="UP001165488">
    <property type="component" value="Unassembled WGS sequence"/>
</dbReference>
<evidence type="ECO:0000313" key="3">
    <source>
        <dbReference type="EMBL" id="MCH7398416.1"/>
    </source>
</evidence>